<feature type="compositionally biased region" description="Low complexity" evidence="7">
    <location>
        <begin position="1026"/>
        <end position="1037"/>
    </location>
</feature>
<feature type="compositionally biased region" description="Low complexity" evidence="7">
    <location>
        <begin position="1268"/>
        <end position="1278"/>
    </location>
</feature>
<comment type="subcellular location">
    <subcellularLocation>
        <location evidence="1">Cell junction</location>
    </subcellularLocation>
</comment>
<dbReference type="EMBL" id="LNIX01000007">
    <property type="protein sequence ID" value="OXA52327.1"/>
    <property type="molecule type" value="Genomic_DNA"/>
</dbReference>
<keyword evidence="5 6" id="KW-0175">Coiled coil</keyword>
<feature type="compositionally biased region" description="Polar residues" evidence="7">
    <location>
        <begin position="194"/>
        <end position="205"/>
    </location>
</feature>
<feature type="compositionally biased region" description="Low complexity" evidence="7">
    <location>
        <begin position="1174"/>
        <end position="1187"/>
    </location>
</feature>
<keyword evidence="3" id="KW-0597">Phosphoprotein</keyword>
<feature type="region of interest" description="Disordered" evidence="7">
    <location>
        <begin position="969"/>
        <end position="1043"/>
    </location>
</feature>
<feature type="compositionally biased region" description="Acidic residues" evidence="7">
    <location>
        <begin position="72"/>
        <end position="81"/>
    </location>
</feature>
<accession>A0A226E5T7</accession>
<evidence type="ECO:0000256" key="2">
    <source>
        <dbReference type="ARBA" id="ARBA00010300"/>
    </source>
</evidence>
<feature type="compositionally biased region" description="Basic and acidic residues" evidence="7">
    <location>
        <begin position="1202"/>
        <end position="1213"/>
    </location>
</feature>
<feature type="region of interest" description="Disordered" evidence="7">
    <location>
        <begin position="572"/>
        <end position="624"/>
    </location>
</feature>
<evidence type="ECO:0000256" key="6">
    <source>
        <dbReference type="SAM" id="Coils"/>
    </source>
</evidence>
<organism evidence="9 10">
    <name type="scientific">Folsomia candida</name>
    <name type="common">Springtail</name>
    <dbReference type="NCBI Taxonomy" id="158441"/>
    <lineage>
        <taxon>Eukaryota</taxon>
        <taxon>Metazoa</taxon>
        <taxon>Ecdysozoa</taxon>
        <taxon>Arthropoda</taxon>
        <taxon>Hexapoda</taxon>
        <taxon>Collembola</taxon>
        <taxon>Entomobryomorpha</taxon>
        <taxon>Isotomoidea</taxon>
        <taxon>Isotomidae</taxon>
        <taxon>Proisotominae</taxon>
        <taxon>Folsomia</taxon>
    </lineage>
</organism>
<feature type="region of interest" description="Disordered" evidence="7">
    <location>
        <begin position="307"/>
        <end position="346"/>
    </location>
</feature>
<dbReference type="Pfam" id="PF12240">
    <property type="entry name" value="Angiomotin_C"/>
    <property type="match status" value="1"/>
</dbReference>
<evidence type="ECO:0000259" key="8">
    <source>
        <dbReference type="Pfam" id="PF12240"/>
    </source>
</evidence>
<feature type="region of interest" description="Disordered" evidence="7">
    <location>
        <begin position="861"/>
        <end position="913"/>
    </location>
</feature>
<feature type="compositionally biased region" description="Basic and acidic residues" evidence="7">
    <location>
        <begin position="184"/>
        <end position="193"/>
    </location>
</feature>
<gene>
    <name evidence="9" type="ORF">Fcan01_13648</name>
</gene>
<feature type="compositionally biased region" description="Polar residues" evidence="7">
    <location>
        <begin position="322"/>
        <end position="338"/>
    </location>
</feature>
<keyword evidence="10" id="KW-1185">Reference proteome</keyword>
<dbReference type="PANTHER" id="PTHR14826:SF14">
    <property type="entry name" value="ANGIOMOTIN_C DOMAIN-CONTAINING PROTEIN"/>
    <property type="match status" value="1"/>
</dbReference>
<evidence type="ECO:0000256" key="1">
    <source>
        <dbReference type="ARBA" id="ARBA00004282"/>
    </source>
</evidence>
<dbReference type="GO" id="GO:0005923">
    <property type="term" value="C:bicellular tight junction"/>
    <property type="evidence" value="ECO:0007669"/>
    <property type="project" value="TreeGrafter"/>
</dbReference>
<comment type="similarity">
    <text evidence="2">Belongs to the angiomotin family.</text>
</comment>
<dbReference type="InterPro" id="IPR051747">
    <property type="entry name" value="Angiomotin-like"/>
</dbReference>
<proteinExistence type="inferred from homology"/>
<feature type="coiled-coil region" evidence="6">
    <location>
        <begin position="353"/>
        <end position="397"/>
    </location>
</feature>
<dbReference type="InterPro" id="IPR024646">
    <property type="entry name" value="Angiomotin_C"/>
</dbReference>
<evidence type="ECO:0000256" key="4">
    <source>
        <dbReference type="ARBA" id="ARBA00022949"/>
    </source>
</evidence>
<feature type="compositionally biased region" description="Polar residues" evidence="7">
    <location>
        <begin position="1"/>
        <end position="11"/>
    </location>
</feature>
<dbReference type="GO" id="GO:0030036">
    <property type="term" value="P:actin cytoskeleton organization"/>
    <property type="evidence" value="ECO:0007669"/>
    <property type="project" value="TreeGrafter"/>
</dbReference>
<feature type="compositionally biased region" description="Low complexity" evidence="7">
    <location>
        <begin position="680"/>
        <end position="695"/>
    </location>
</feature>
<feature type="region of interest" description="Disordered" evidence="7">
    <location>
        <begin position="247"/>
        <end position="280"/>
    </location>
</feature>
<evidence type="ECO:0000256" key="3">
    <source>
        <dbReference type="ARBA" id="ARBA00022553"/>
    </source>
</evidence>
<feature type="domain" description="Angiomotin C-terminal" evidence="8">
    <location>
        <begin position="521"/>
        <end position="573"/>
    </location>
</feature>
<feature type="compositionally biased region" description="Low complexity" evidence="7">
    <location>
        <begin position="611"/>
        <end position="622"/>
    </location>
</feature>
<protein>
    <submittedName>
        <fullName evidence="9">Angiomotin</fullName>
    </submittedName>
</protein>
<feature type="compositionally biased region" description="Basic and acidic residues" evidence="7">
    <location>
        <begin position="14"/>
        <end position="42"/>
    </location>
</feature>
<feature type="compositionally biased region" description="Basic and acidic residues" evidence="7">
    <location>
        <begin position="1156"/>
        <end position="1173"/>
    </location>
</feature>
<feature type="region of interest" description="Disordered" evidence="7">
    <location>
        <begin position="672"/>
        <end position="706"/>
    </location>
</feature>
<feature type="compositionally biased region" description="Polar residues" evidence="7">
    <location>
        <begin position="969"/>
        <end position="987"/>
    </location>
</feature>
<dbReference type="PRINTS" id="PR01807">
    <property type="entry name" value="ANGIOMOTIN"/>
</dbReference>
<comment type="caution">
    <text evidence="9">The sequence shown here is derived from an EMBL/GenBank/DDBJ whole genome shotgun (WGS) entry which is preliminary data.</text>
</comment>
<evidence type="ECO:0000256" key="7">
    <source>
        <dbReference type="SAM" id="MobiDB-lite"/>
    </source>
</evidence>
<feature type="compositionally biased region" description="Low complexity" evidence="7">
    <location>
        <begin position="56"/>
        <end position="71"/>
    </location>
</feature>
<feature type="compositionally biased region" description="Polar residues" evidence="7">
    <location>
        <begin position="158"/>
        <end position="182"/>
    </location>
</feature>
<dbReference type="STRING" id="158441.A0A226E5T7"/>
<feature type="compositionally biased region" description="Polar residues" evidence="7">
    <location>
        <begin position="1229"/>
        <end position="1244"/>
    </location>
</feature>
<dbReference type="GO" id="GO:0005886">
    <property type="term" value="C:plasma membrane"/>
    <property type="evidence" value="ECO:0007669"/>
    <property type="project" value="TreeGrafter"/>
</dbReference>
<name>A0A226E5T7_FOLCA</name>
<evidence type="ECO:0000313" key="10">
    <source>
        <dbReference type="Proteomes" id="UP000198287"/>
    </source>
</evidence>
<feature type="compositionally biased region" description="Low complexity" evidence="7">
    <location>
        <begin position="988"/>
        <end position="1001"/>
    </location>
</feature>
<feature type="compositionally biased region" description="Low complexity" evidence="7">
    <location>
        <begin position="1329"/>
        <end position="1340"/>
    </location>
</feature>
<evidence type="ECO:0000256" key="5">
    <source>
        <dbReference type="ARBA" id="ARBA00023054"/>
    </source>
</evidence>
<feature type="compositionally biased region" description="Low complexity" evidence="7">
    <location>
        <begin position="572"/>
        <end position="595"/>
    </location>
</feature>
<dbReference type="Proteomes" id="UP000198287">
    <property type="component" value="Unassembled WGS sequence"/>
</dbReference>
<sequence length="1368" mass="146751">MDHILISSTEELSAEDRLLLASSKRQEPQGEEHAGSGEKDAHTNGGQALTRTKNISSKQQQQLALSSSSSSCEDDSSDDDGIVYQNVGMMVGTTASNSNSLSSNRSHGGRNGGGGGGCNLSLDSNSHSAYNTLIIHHNNGSLLADTWIPASHEFTSLATGSNRNSTCSSSTPANSRKSQSPSREMGHNGHGDARTTTGQHNPSNSLGVFDYEALLGEAGLKSNELSDIPRDYLNQLTVLKHLAKEVQQDPISDPPNSKLLRSASFSRSQPDLTQSLTSGGGVVGVVPGASSNHSYYYAPPHPVVQYPHYPAQLHPPSRTKLSKQQRGETNSPQRSQQGDTDEAGVPSTSVQMLEILMRENSNLRAELANARARIQTIHKLESELTRLQRQHASLFESAERRESLERTARVKLSTEVKRLTAVNRELLSSSNSLQNLSSYSLGSDVDIYRKELAKKDVTIAQLISQNKEVAATKDRQEIELAAQRATLEEQRTHIDILDSALTTAQGNVVRLEEECRRNQDYAEKVSQLQRALSSLQVYNEKREQSEKKLRSQQESEITDLKLQLASKNAKSNLNNTRANNNNASNNANTNTNNNAPSQINSRTAPPPYPGPSSGSNSTSNSNQNLHFSNQALHQTDIAPDLQCLQEKLRLSEDKISSLTSVVQRWEHFFSLESQHPEKTPTPSGTTPNTPNSWSSRGGTPHFNFGGGGGGGGNCGTSSGCSSNGALDDLPSTQHRACDLEWKIKDLESRLVEKDNMLRALNTMNVQQGQQQGQGYNIYSTPAYSPYVPTGFRESPSYTAASMMHQHQKSQQQQQQVNHQVSVSLASMMDRSRSYGVGVDPLLFYEKVGKCDSEPPSYANLPPKLRLGGSGSSLAKNSNESLGSAGHGMSNNASEPESVSSSDGGGGGSNPKSIDEQLKELNTQLLSKGAVSSGLKMQSSGLCCIPGFANPSFATRKGKVPQSLLEGVMSTNPVTTDANGNNLSTLPTNNQPPNSSSMLSSPTKKSVLLPPLPRPPLLQSTPHQLKSSGTSRTSSGPPFLCDDQDASDVSGNVLHSNLLSNSVDSVLAESPGSFRASKLGGGGPNIFTPVAVKGLPPKSPCISIPLATGTSMIIDSKCRSLERDQKSKFSSSSSNNDPGSSSSSKFTSSYDPASRCKSLDRRELKAAAKEEKKQQQQQQKSAIGSKAAFFGGLLRRSPSPSRKNKDKDTDKDNNSRASPAPSKGGRFTFGRTTNASHNITTSRASPSPVVLVPDNTSDAEIDAEFLTHQGRSSQSQRASRVTKWSPGSSTSGGGNLPSLQEHGSPWVQRRSGGDISAGSSRKMSVESIESNNSRRGGSNSGDANDPTKKWGKIVKSPFGLRYTFGAPRS</sequence>
<reference evidence="9 10" key="1">
    <citation type="submission" date="2015-12" db="EMBL/GenBank/DDBJ databases">
        <title>The genome of Folsomia candida.</title>
        <authorList>
            <person name="Faddeeva A."/>
            <person name="Derks M.F."/>
            <person name="Anvar Y."/>
            <person name="Smit S."/>
            <person name="Van Straalen N."/>
            <person name="Roelofs D."/>
        </authorList>
    </citation>
    <scope>NUCLEOTIDE SEQUENCE [LARGE SCALE GENOMIC DNA]</scope>
    <source>
        <strain evidence="9 10">VU population</strain>
        <tissue evidence="9">Whole body</tissue>
    </source>
</reference>
<feature type="region of interest" description="Disordered" evidence="7">
    <location>
        <begin position="1"/>
        <end position="82"/>
    </location>
</feature>
<feature type="compositionally biased region" description="Polar residues" evidence="7">
    <location>
        <begin position="44"/>
        <end position="55"/>
    </location>
</feature>
<dbReference type="InterPro" id="IPR009114">
    <property type="entry name" value="Angiomotin"/>
</dbReference>
<feature type="region of interest" description="Disordered" evidence="7">
    <location>
        <begin position="1123"/>
        <end position="1351"/>
    </location>
</feature>
<dbReference type="OrthoDB" id="5974715at2759"/>
<evidence type="ECO:0000313" key="9">
    <source>
        <dbReference type="EMBL" id="OXA52327.1"/>
    </source>
</evidence>
<feature type="compositionally biased region" description="Low complexity" evidence="7">
    <location>
        <begin position="1127"/>
        <end position="1148"/>
    </location>
</feature>
<dbReference type="PANTHER" id="PTHR14826">
    <property type="entry name" value="ANGIOMOTIN"/>
    <property type="match status" value="1"/>
</dbReference>
<keyword evidence="4" id="KW-0965">Cell junction</keyword>
<feature type="compositionally biased region" description="Polar residues" evidence="7">
    <location>
        <begin position="263"/>
        <end position="277"/>
    </location>
</feature>
<dbReference type="GO" id="GO:0031410">
    <property type="term" value="C:cytoplasmic vesicle"/>
    <property type="evidence" value="ECO:0007669"/>
    <property type="project" value="TreeGrafter"/>
</dbReference>
<dbReference type="GO" id="GO:0030334">
    <property type="term" value="P:regulation of cell migration"/>
    <property type="evidence" value="ECO:0007669"/>
    <property type="project" value="TreeGrafter"/>
</dbReference>
<feature type="region of interest" description="Disordered" evidence="7">
    <location>
        <begin position="158"/>
        <end position="205"/>
    </location>
</feature>
<feature type="compositionally biased region" description="Polar residues" evidence="7">
    <location>
        <begin position="871"/>
        <end position="881"/>
    </location>
</feature>